<reference evidence="3" key="1">
    <citation type="submission" date="2020-10" db="EMBL/GenBank/DDBJ databases">
        <authorList>
            <person name="Gilroy R."/>
        </authorList>
    </citation>
    <scope>NUCLEOTIDE SEQUENCE</scope>
    <source>
        <strain evidence="3">1383</strain>
    </source>
</reference>
<dbReference type="SUPFAM" id="SSF54637">
    <property type="entry name" value="Thioesterase/thiol ester dehydrase-isomerase"/>
    <property type="match status" value="1"/>
</dbReference>
<proteinExistence type="inferred from homology"/>
<keyword evidence="2" id="KW-0378">Hydrolase</keyword>
<dbReference type="InterPro" id="IPR006684">
    <property type="entry name" value="YbgC/YbaW"/>
</dbReference>
<dbReference type="GO" id="GO:0047617">
    <property type="term" value="F:fatty acyl-CoA hydrolase activity"/>
    <property type="evidence" value="ECO:0007669"/>
    <property type="project" value="TreeGrafter"/>
</dbReference>
<evidence type="ECO:0000313" key="4">
    <source>
        <dbReference type="Proteomes" id="UP000824161"/>
    </source>
</evidence>
<evidence type="ECO:0000313" key="3">
    <source>
        <dbReference type="EMBL" id="HIT97734.1"/>
    </source>
</evidence>
<dbReference type="PANTHER" id="PTHR31793">
    <property type="entry name" value="4-HYDROXYBENZOYL-COA THIOESTERASE FAMILY MEMBER"/>
    <property type="match status" value="1"/>
</dbReference>
<dbReference type="Proteomes" id="UP000824161">
    <property type="component" value="Unassembled WGS sequence"/>
</dbReference>
<comment type="caution">
    <text evidence="3">The sequence shown here is derived from an EMBL/GenBank/DDBJ whole genome shotgun (WGS) entry which is preliminary data.</text>
</comment>
<dbReference type="Gene3D" id="3.10.129.10">
    <property type="entry name" value="Hotdog Thioesterase"/>
    <property type="match status" value="1"/>
</dbReference>
<reference evidence="3" key="2">
    <citation type="journal article" date="2021" name="PeerJ">
        <title>Extensive microbial diversity within the chicken gut microbiome revealed by metagenomics and culture.</title>
        <authorList>
            <person name="Gilroy R."/>
            <person name="Ravi A."/>
            <person name="Getino M."/>
            <person name="Pursley I."/>
            <person name="Horton D.L."/>
            <person name="Alikhan N.F."/>
            <person name="Baker D."/>
            <person name="Gharbi K."/>
            <person name="Hall N."/>
            <person name="Watson M."/>
            <person name="Adriaenssens E.M."/>
            <person name="Foster-Nyarko E."/>
            <person name="Jarju S."/>
            <person name="Secka A."/>
            <person name="Antonio M."/>
            <person name="Oren A."/>
            <person name="Chaudhuri R.R."/>
            <person name="La Ragione R."/>
            <person name="Hildebrand F."/>
            <person name="Pallen M.J."/>
        </authorList>
    </citation>
    <scope>NUCLEOTIDE SEQUENCE</scope>
    <source>
        <strain evidence="3">1383</strain>
    </source>
</reference>
<dbReference type="InterPro" id="IPR050563">
    <property type="entry name" value="4-hydroxybenzoyl-CoA_TE"/>
</dbReference>
<dbReference type="NCBIfam" id="TIGR00051">
    <property type="entry name" value="YbgC/FadM family acyl-CoA thioesterase"/>
    <property type="match status" value="1"/>
</dbReference>
<dbReference type="EMBL" id="DVLY01000063">
    <property type="protein sequence ID" value="HIT97734.1"/>
    <property type="molecule type" value="Genomic_DNA"/>
</dbReference>
<protein>
    <submittedName>
        <fullName evidence="3">Acyl-CoA thioesterase</fullName>
    </submittedName>
</protein>
<dbReference type="PANTHER" id="PTHR31793:SF27">
    <property type="entry name" value="NOVEL THIOESTERASE SUPERFAMILY DOMAIN AND SAPOSIN A-TYPE DOMAIN CONTAINING PROTEIN (0610012H03RIK)"/>
    <property type="match status" value="1"/>
</dbReference>
<organism evidence="3 4">
    <name type="scientific">Candidatus Merdimorpha stercoravium</name>
    <dbReference type="NCBI Taxonomy" id="2840863"/>
    <lineage>
        <taxon>Bacteria</taxon>
        <taxon>Pseudomonadati</taxon>
        <taxon>Bacteroidota</taxon>
        <taxon>Flavobacteriia</taxon>
        <taxon>Flavobacteriales</taxon>
        <taxon>Candidatus Merdimorpha</taxon>
    </lineage>
</organism>
<evidence type="ECO:0000256" key="1">
    <source>
        <dbReference type="ARBA" id="ARBA00005953"/>
    </source>
</evidence>
<sequence length="151" mass="17567">MTNKNDAGKSAAEHPVVRYVNQVRVRYNDTDRMSFVYHGNYAMYFEVSRLEMLRSRGLTYKKMEEEGGVMLPVSDLHIKYIHPAFYDDLLDVEVTLLEKPSVRVRFGYRVTNQDGVLICTGEVVLACVDAKTRRPTRAPEYFLKCFPEFDR</sequence>
<accession>A0A9D1HA00</accession>
<dbReference type="AlphaFoldDB" id="A0A9D1HA00"/>
<comment type="similarity">
    <text evidence="1">Belongs to the 4-hydroxybenzoyl-CoA thioesterase family.</text>
</comment>
<dbReference type="CDD" id="cd00586">
    <property type="entry name" value="4HBT"/>
    <property type="match status" value="1"/>
</dbReference>
<dbReference type="PIRSF" id="PIRSF003230">
    <property type="entry name" value="YbgC"/>
    <property type="match status" value="1"/>
</dbReference>
<evidence type="ECO:0000256" key="2">
    <source>
        <dbReference type="ARBA" id="ARBA00022801"/>
    </source>
</evidence>
<gene>
    <name evidence="3" type="ORF">IAC44_02750</name>
</gene>
<name>A0A9D1HA00_9FLAO</name>
<dbReference type="InterPro" id="IPR029069">
    <property type="entry name" value="HotDog_dom_sf"/>
</dbReference>
<dbReference type="Pfam" id="PF13279">
    <property type="entry name" value="4HBT_2"/>
    <property type="match status" value="1"/>
</dbReference>